<name>A0A8B7TXD9_CASCN</name>
<accession>A0A8B7TXD9</accession>
<evidence type="ECO:0000256" key="1">
    <source>
        <dbReference type="SAM" id="MobiDB-lite"/>
    </source>
</evidence>
<reference evidence="2" key="1">
    <citation type="submission" date="2025-08" db="UniProtKB">
        <authorList>
            <consortium name="RefSeq"/>
        </authorList>
    </citation>
    <scope>IDENTIFICATION</scope>
    <source>
        <tissue evidence="2">Leukocyte</tissue>
    </source>
</reference>
<evidence type="ECO:0000313" key="2">
    <source>
        <dbReference type="RefSeq" id="XP_020010010.1"/>
    </source>
</evidence>
<feature type="compositionally biased region" description="Pro residues" evidence="1">
    <location>
        <begin position="67"/>
        <end position="79"/>
    </location>
</feature>
<dbReference type="KEGG" id="ccan:109679084"/>
<feature type="compositionally biased region" description="Polar residues" evidence="1">
    <location>
        <begin position="1"/>
        <end position="14"/>
    </location>
</feature>
<proteinExistence type="predicted"/>
<feature type="compositionally biased region" description="Low complexity" evidence="1">
    <location>
        <begin position="80"/>
        <end position="95"/>
    </location>
</feature>
<dbReference type="RefSeq" id="XP_020010010.1">
    <property type="nucleotide sequence ID" value="XM_020154421.1"/>
</dbReference>
<feature type="compositionally biased region" description="Pro residues" evidence="1">
    <location>
        <begin position="180"/>
        <end position="192"/>
    </location>
</feature>
<dbReference type="AlphaFoldDB" id="A0A8B7TXD9"/>
<feature type="region of interest" description="Disordered" evidence="1">
    <location>
        <begin position="1"/>
        <end position="311"/>
    </location>
</feature>
<protein>
    <submittedName>
        <fullName evidence="2">Basic proline-rich protein-like</fullName>
    </submittedName>
</protein>
<gene>
    <name evidence="2" type="primary">LOC109679084</name>
</gene>
<feature type="compositionally biased region" description="Basic and acidic residues" evidence="1">
    <location>
        <begin position="15"/>
        <end position="33"/>
    </location>
</feature>
<sequence length="311" mass="31909">MAENSLIKNGSLGSRSRDDHWSERARPKGDEGQRVGASSARPGPPGLRVPTASGSSQSRVPPASGSPRPPGPVSVPGPPGLRVQSASRVPPASGSPRPPGPVSLPGPPGLRVQSASRVPPASGSSQPPGSPRPPGVRQCPGVPVPSASGGPRQLTARIRPAPHLLKKTPPVSPRALSERPPAPPRHPQPWCPGPGSVRGPQASVQFRLPAGSGIPDRLSRRVTAAARPSGGRGGKEGLDSASYPVPSHSVRFGSAELRRRRPPGSWAPAPGGGGNPGSSTPAPFWRTRREGPRESPGPLHPEDSPWAPARP</sequence>
<feature type="compositionally biased region" description="Low complexity" evidence="1">
    <location>
        <begin position="140"/>
        <end position="151"/>
    </location>
</feature>
<organism evidence="2">
    <name type="scientific">Castor canadensis</name>
    <name type="common">American beaver</name>
    <dbReference type="NCBI Taxonomy" id="51338"/>
    <lineage>
        <taxon>Eukaryota</taxon>
        <taxon>Metazoa</taxon>
        <taxon>Chordata</taxon>
        <taxon>Craniata</taxon>
        <taxon>Vertebrata</taxon>
        <taxon>Euteleostomi</taxon>
        <taxon>Mammalia</taxon>
        <taxon>Eutheria</taxon>
        <taxon>Euarchontoglires</taxon>
        <taxon>Glires</taxon>
        <taxon>Rodentia</taxon>
        <taxon>Castorimorpha</taxon>
        <taxon>Castoridae</taxon>
        <taxon>Castor</taxon>
    </lineage>
</organism>
<feature type="compositionally biased region" description="Pro residues" evidence="1">
    <location>
        <begin position="96"/>
        <end position="108"/>
    </location>
</feature>